<keyword evidence="1" id="KW-0175">Coiled coil</keyword>
<sequence>MGINIGLLIWKEMKVKGMSREQLAVEAGISKHRVGTILKSTSIDTDVLTRISIALDVNFFEHFRRDEDLARIEMDSGAKHNQEITDLKRLNSDKNKLLELYEETIKSQKKIIASLENLTKA</sequence>
<comment type="caution">
    <text evidence="3">The sequence shown here is derived from an EMBL/GenBank/DDBJ whole genome shotgun (WGS) entry which is preliminary data.</text>
</comment>
<protein>
    <recommendedName>
        <fullName evidence="2">HTH cro/C1-type domain-containing protein</fullName>
    </recommendedName>
</protein>
<dbReference type="SUPFAM" id="SSF47413">
    <property type="entry name" value="lambda repressor-like DNA-binding domains"/>
    <property type="match status" value="1"/>
</dbReference>
<dbReference type="RefSeq" id="WP_039470551.1">
    <property type="nucleotide sequence ID" value="NZ_JSYN01000001.1"/>
</dbReference>
<dbReference type="CDD" id="cd00093">
    <property type="entry name" value="HTH_XRE"/>
    <property type="match status" value="1"/>
</dbReference>
<evidence type="ECO:0000256" key="1">
    <source>
        <dbReference type="SAM" id="Coils"/>
    </source>
</evidence>
<dbReference type="InterPro" id="IPR001387">
    <property type="entry name" value="Cro/C1-type_HTH"/>
</dbReference>
<gene>
    <name evidence="3" type="ORF">OC25_00355</name>
</gene>
<proteinExistence type="predicted"/>
<reference evidence="3 4" key="1">
    <citation type="submission" date="2014-10" db="EMBL/GenBank/DDBJ databases">
        <title>Pedobacter Kyungheensis.</title>
        <authorList>
            <person name="Anderson B.M."/>
            <person name="Newman J.D."/>
        </authorList>
    </citation>
    <scope>NUCLEOTIDE SEQUENCE [LARGE SCALE GENOMIC DNA]</scope>
    <source>
        <strain evidence="3 4">KACC 16221</strain>
    </source>
</reference>
<dbReference type="AlphaFoldDB" id="A0A0C1DS32"/>
<dbReference type="Gene3D" id="1.10.260.40">
    <property type="entry name" value="lambda repressor-like DNA-binding domains"/>
    <property type="match status" value="1"/>
</dbReference>
<name>A0A0C1DS32_9SPHI</name>
<dbReference type="OrthoDB" id="1045046at2"/>
<dbReference type="InterPro" id="IPR010982">
    <property type="entry name" value="Lambda_DNA-bd_dom_sf"/>
</dbReference>
<dbReference type="Pfam" id="PF13443">
    <property type="entry name" value="HTH_26"/>
    <property type="match status" value="1"/>
</dbReference>
<evidence type="ECO:0000313" key="3">
    <source>
        <dbReference type="EMBL" id="KIA96900.1"/>
    </source>
</evidence>
<accession>A0A0C1DS32</accession>
<evidence type="ECO:0000259" key="2">
    <source>
        <dbReference type="Pfam" id="PF13443"/>
    </source>
</evidence>
<dbReference type="GO" id="GO:0003677">
    <property type="term" value="F:DNA binding"/>
    <property type="evidence" value="ECO:0007669"/>
    <property type="project" value="InterPro"/>
</dbReference>
<feature type="coiled-coil region" evidence="1">
    <location>
        <begin position="87"/>
        <end position="118"/>
    </location>
</feature>
<dbReference type="EMBL" id="JSYN01000001">
    <property type="protein sequence ID" value="KIA96900.1"/>
    <property type="molecule type" value="Genomic_DNA"/>
</dbReference>
<feature type="domain" description="HTH cro/C1-type" evidence="2">
    <location>
        <begin position="9"/>
        <end position="59"/>
    </location>
</feature>
<organism evidence="3 4">
    <name type="scientific">Pedobacter kyungheensis</name>
    <dbReference type="NCBI Taxonomy" id="1069985"/>
    <lineage>
        <taxon>Bacteria</taxon>
        <taxon>Pseudomonadati</taxon>
        <taxon>Bacteroidota</taxon>
        <taxon>Sphingobacteriia</taxon>
        <taxon>Sphingobacteriales</taxon>
        <taxon>Sphingobacteriaceae</taxon>
        <taxon>Pedobacter</taxon>
    </lineage>
</organism>
<keyword evidence="4" id="KW-1185">Reference proteome</keyword>
<dbReference type="Proteomes" id="UP000031246">
    <property type="component" value="Unassembled WGS sequence"/>
</dbReference>
<evidence type="ECO:0000313" key="4">
    <source>
        <dbReference type="Proteomes" id="UP000031246"/>
    </source>
</evidence>